<reference evidence="12" key="1">
    <citation type="submission" date="2022-10" db="EMBL/GenBank/DDBJ databases">
        <title>The complete genomes of actinobacterial strains from the NBC collection.</title>
        <authorList>
            <person name="Joergensen T.S."/>
            <person name="Alvarez Arevalo M."/>
            <person name="Sterndorff E.B."/>
            <person name="Faurdal D."/>
            <person name="Vuksanovic O."/>
            <person name="Mourched A.-S."/>
            <person name="Charusanti P."/>
            <person name="Shaw S."/>
            <person name="Blin K."/>
            <person name="Weber T."/>
        </authorList>
    </citation>
    <scope>NUCLEOTIDE SEQUENCE</scope>
    <source>
        <strain evidence="12">NBC_01393</strain>
    </source>
</reference>
<dbReference type="GO" id="GO:0042245">
    <property type="term" value="P:RNA repair"/>
    <property type="evidence" value="ECO:0007669"/>
    <property type="project" value="UniProtKB-KW"/>
</dbReference>
<evidence type="ECO:0000256" key="11">
    <source>
        <dbReference type="PIRSR" id="PIRSR601233-3"/>
    </source>
</evidence>
<accession>A0AAU3I3M7</accession>
<feature type="binding site" evidence="11">
    <location>
        <position position="270"/>
    </location>
    <ligand>
        <name>Mn(2+)</name>
        <dbReference type="ChEBI" id="CHEBI:29035"/>
        <label>2</label>
    </ligand>
</feature>
<sequence length="397" mass="43557">MSYVEMPGAQVPIRMWTDPASVEDVALRQLQNVATLPWIKGLAVMPDVHYGKGATVGSVIAMQDAVCPAAVGVDIGCGMSAVKTSLTANDLPGDLSRLRSKIEQAIPVGRGMHDSPVTPDGFHGLPTAGWDDFWGRFDGVADAVKFRQERAVKQMGTLGSGNHMIETCLDESGSVWLMLHSGSRNIGKELAEHHIGVAQKLPHNQGLVDRDLAVFVSDTPQMAAYRSDLYWAQEYAKYNRTLMMALLKDVIRREFKKAKPTFDTEISCHHNYVAEERYEGMDLLVTRKGAIRAGSGEYGIIPGSMGTSSYIVKGLGNEKAFNSASHGAGRRMSRNAAKRRFTTKDLEEQTRGVECRKDSGVVDEIPGAYKPIEQVMEQQRDLVEVVAKLKQFICVKG</sequence>
<evidence type="ECO:0000256" key="10">
    <source>
        <dbReference type="PIRSR" id="PIRSR601233-2"/>
    </source>
</evidence>
<organism evidence="12">
    <name type="scientific">Streptomyces sp. NBC_01393</name>
    <dbReference type="NCBI Taxonomy" id="2903851"/>
    <lineage>
        <taxon>Bacteria</taxon>
        <taxon>Bacillati</taxon>
        <taxon>Actinomycetota</taxon>
        <taxon>Actinomycetes</taxon>
        <taxon>Kitasatosporales</taxon>
        <taxon>Streptomycetaceae</taxon>
        <taxon>Streptomyces</taxon>
    </lineage>
</organism>
<evidence type="ECO:0000256" key="1">
    <source>
        <dbReference type="ARBA" id="ARBA00012726"/>
    </source>
</evidence>
<keyword evidence="3 11" id="KW-0479">Metal-binding</keyword>
<evidence type="ECO:0000256" key="4">
    <source>
        <dbReference type="ARBA" id="ARBA00022741"/>
    </source>
</evidence>
<keyword evidence="2" id="KW-0436">Ligase</keyword>
<evidence type="ECO:0000256" key="2">
    <source>
        <dbReference type="ARBA" id="ARBA00022598"/>
    </source>
</evidence>
<feature type="active site" description="GMP-histidine intermediate" evidence="9">
    <location>
        <position position="326"/>
    </location>
</feature>
<evidence type="ECO:0000313" key="12">
    <source>
        <dbReference type="EMBL" id="WTZ10989.1"/>
    </source>
</evidence>
<feature type="binding site" evidence="11">
    <location>
        <position position="74"/>
    </location>
    <ligand>
        <name>Mn(2+)</name>
        <dbReference type="ChEBI" id="CHEBI:29035"/>
        <label>1</label>
    </ligand>
</feature>
<dbReference type="Pfam" id="PF01139">
    <property type="entry name" value="RtcB"/>
    <property type="match status" value="1"/>
</dbReference>
<keyword evidence="7 11" id="KW-0464">Manganese</keyword>
<dbReference type="InterPro" id="IPR036025">
    <property type="entry name" value="RtcB-like_sf"/>
</dbReference>
<name>A0AAU3I3M7_9ACTN</name>
<evidence type="ECO:0000256" key="6">
    <source>
        <dbReference type="ARBA" id="ARBA00023134"/>
    </source>
</evidence>
<protein>
    <recommendedName>
        <fullName evidence="1">3'-phosphate/5'-hydroxy nucleic acid ligase</fullName>
        <ecNumber evidence="1">6.5.1.8</ecNumber>
    </recommendedName>
</protein>
<keyword evidence="4 10" id="KW-0547">Nucleotide-binding</keyword>
<dbReference type="FunFam" id="3.90.1860.10:FF:000003">
    <property type="entry name" value="RNA-splicing ligase RtcB"/>
    <property type="match status" value="1"/>
</dbReference>
<dbReference type="InterPro" id="IPR052915">
    <property type="entry name" value="RtcB-like"/>
</dbReference>
<comment type="cofactor">
    <cofactor evidence="11">
        <name>Mn(2+)</name>
        <dbReference type="ChEBI" id="CHEBI:29035"/>
    </cofactor>
    <text evidence="11">Binds 2 manganese ions per subunit.</text>
</comment>
<dbReference type="GO" id="GO:0170057">
    <property type="term" value="F:RNA ligase (GTP) activity"/>
    <property type="evidence" value="ECO:0007669"/>
    <property type="project" value="UniProtKB-EC"/>
</dbReference>
<feature type="binding site" evidence="11">
    <location>
        <position position="163"/>
    </location>
    <ligand>
        <name>Mn(2+)</name>
        <dbReference type="ChEBI" id="CHEBI:29035"/>
        <label>1</label>
    </ligand>
</feature>
<feature type="binding site" evidence="10">
    <location>
        <position position="396"/>
    </location>
    <ligand>
        <name>GMP</name>
        <dbReference type="ChEBI" id="CHEBI:58115"/>
    </ligand>
</feature>
<dbReference type="PANTHER" id="PTHR43749">
    <property type="entry name" value="RNA-SPLICING LIGASE RTCB"/>
    <property type="match status" value="1"/>
</dbReference>
<feature type="binding site" evidence="10">
    <location>
        <position position="309"/>
    </location>
    <ligand>
        <name>GMP</name>
        <dbReference type="ChEBI" id="CHEBI:58115"/>
    </ligand>
</feature>
<comment type="catalytic activity">
    <reaction evidence="8">
        <text>a 3'-end 3'-phospho-ribonucleotide-RNA + a 5'-end dephospho-ribonucleoside-RNA + GTP = a ribonucleotidyl-ribonucleotide-RNA + GMP + diphosphate</text>
        <dbReference type="Rhea" id="RHEA:68076"/>
        <dbReference type="Rhea" id="RHEA-COMP:10463"/>
        <dbReference type="Rhea" id="RHEA-COMP:13936"/>
        <dbReference type="Rhea" id="RHEA-COMP:17355"/>
        <dbReference type="ChEBI" id="CHEBI:33019"/>
        <dbReference type="ChEBI" id="CHEBI:37565"/>
        <dbReference type="ChEBI" id="CHEBI:58115"/>
        <dbReference type="ChEBI" id="CHEBI:83062"/>
        <dbReference type="ChEBI" id="CHEBI:138284"/>
        <dbReference type="ChEBI" id="CHEBI:173118"/>
        <dbReference type="EC" id="6.5.1.8"/>
    </reaction>
</comment>
<evidence type="ECO:0000256" key="3">
    <source>
        <dbReference type="ARBA" id="ARBA00022723"/>
    </source>
</evidence>
<evidence type="ECO:0000256" key="7">
    <source>
        <dbReference type="ARBA" id="ARBA00023211"/>
    </source>
</evidence>
<dbReference type="PANTHER" id="PTHR43749:SF2">
    <property type="entry name" value="RNA-SPLICING LIGASE RTCB"/>
    <property type="match status" value="1"/>
</dbReference>
<feature type="binding site" evidence="10">
    <location>
        <begin position="162"/>
        <end position="166"/>
    </location>
    <ligand>
        <name>GMP</name>
        <dbReference type="ChEBI" id="CHEBI:58115"/>
    </ligand>
</feature>
<dbReference type="GO" id="GO:0006281">
    <property type="term" value="P:DNA repair"/>
    <property type="evidence" value="ECO:0007669"/>
    <property type="project" value="TreeGrafter"/>
</dbReference>
<feature type="binding site" evidence="10">
    <location>
        <begin position="326"/>
        <end position="329"/>
    </location>
    <ligand>
        <name>GMP</name>
        <dbReference type="ChEBI" id="CHEBI:58115"/>
    </ligand>
</feature>
<dbReference type="SUPFAM" id="SSF103365">
    <property type="entry name" value="Hypothetical protein PH1602"/>
    <property type="match status" value="1"/>
</dbReference>
<evidence type="ECO:0000256" key="5">
    <source>
        <dbReference type="ARBA" id="ARBA00022800"/>
    </source>
</evidence>
<dbReference type="GO" id="GO:0005525">
    <property type="term" value="F:GTP binding"/>
    <property type="evidence" value="ECO:0007669"/>
    <property type="project" value="UniProtKB-KW"/>
</dbReference>
<dbReference type="GO" id="GO:0006396">
    <property type="term" value="P:RNA processing"/>
    <property type="evidence" value="ECO:0007669"/>
    <property type="project" value="InterPro"/>
</dbReference>
<evidence type="ECO:0000256" key="9">
    <source>
        <dbReference type="PIRSR" id="PIRSR601233-1"/>
    </source>
</evidence>
<dbReference type="AlphaFoldDB" id="A0AAU3I3M7"/>
<dbReference type="GO" id="GO:0030145">
    <property type="term" value="F:manganese ion binding"/>
    <property type="evidence" value="ECO:0007669"/>
    <property type="project" value="TreeGrafter"/>
</dbReference>
<evidence type="ECO:0000256" key="8">
    <source>
        <dbReference type="ARBA" id="ARBA00047746"/>
    </source>
</evidence>
<feature type="binding site" evidence="11">
    <location>
        <position position="180"/>
    </location>
    <ligand>
        <name>Mn(2+)</name>
        <dbReference type="ChEBI" id="CHEBI:29035"/>
        <label>2</label>
    </ligand>
</feature>
<dbReference type="EMBL" id="CP109546">
    <property type="protein sequence ID" value="WTZ10989.1"/>
    <property type="molecule type" value="Genomic_DNA"/>
</dbReference>
<dbReference type="InterPro" id="IPR001233">
    <property type="entry name" value="RtcB"/>
</dbReference>
<feature type="binding site" evidence="10">
    <location>
        <begin position="302"/>
        <end position="305"/>
    </location>
    <ligand>
        <name>GMP</name>
        <dbReference type="ChEBI" id="CHEBI:58115"/>
    </ligand>
</feature>
<feature type="binding site" evidence="10">
    <location>
        <begin position="270"/>
        <end position="271"/>
    </location>
    <ligand>
        <name>GMP</name>
        <dbReference type="ChEBI" id="CHEBI:58115"/>
    </ligand>
</feature>
<dbReference type="GO" id="GO:0003909">
    <property type="term" value="F:DNA ligase activity"/>
    <property type="evidence" value="ECO:0007669"/>
    <property type="project" value="TreeGrafter"/>
</dbReference>
<gene>
    <name evidence="12" type="ORF">OG699_25235</name>
</gene>
<dbReference type="EC" id="6.5.1.8" evidence="1"/>
<keyword evidence="6 10" id="KW-0342">GTP-binding</keyword>
<keyword evidence="5" id="KW-0692">RNA repair</keyword>
<proteinExistence type="predicted"/>
<dbReference type="Gene3D" id="3.90.1860.10">
    <property type="entry name" value="tRNA-splicing ligase RtcB"/>
    <property type="match status" value="1"/>
</dbReference>